<dbReference type="Gene3D" id="3.30.565.10">
    <property type="entry name" value="Histidine kinase-like ATPase, C-terminal domain"/>
    <property type="match status" value="1"/>
</dbReference>
<dbReference type="GO" id="GO:0016301">
    <property type="term" value="F:kinase activity"/>
    <property type="evidence" value="ECO:0007669"/>
    <property type="project" value="UniProtKB-KW"/>
</dbReference>
<dbReference type="InterPro" id="IPR036890">
    <property type="entry name" value="HATPase_C_sf"/>
</dbReference>
<dbReference type="AlphaFoldDB" id="A0A1I0FJM1"/>
<keyword evidence="3" id="KW-1185">Reference proteome</keyword>
<evidence type="ECO:0000313" key="2">
    <source>
        <dbReference type="EMBL" id="SET57442.1"/>
    </source>
</evidence>
<dbReference type="Pfam" id="PF13589">
    <property type="entry name" value="HATPase_c_3"/>
    <property type="match status" value="1"/>
</dbReference>
<feature type="region of interest" description="Disordered" evidence="1">
    <location>
        <begin position="457"/>
        <end position="479"/>
    </location>
</feature>
<reference evidence="2 3" key="1">
    <citation type="submission" date="2016-10" db="EMBL/GenBank/DDBJ databases">
        <authorList>
            <person name="de Groot N.N."/>
        </authorList>
    </citation>
    <scope>NUCLEOTIDE SEQUENCE [LARGE SCALE GENOMIC DNA]</scope>
    <source>
        <strain evidence="2 3">CGMCC 4.5598</strain>
    </source>
</reference>
<dbReference type="OrthoDB" id="9816482at2"/>
<sequence>MTIASEPAPEHGTQFKGEITVGSRIIDDLSSGLYKSPAACLKELINNSYDADATIVRVMVKPDADRIIIEDDGEGMTQSQFVSHFSRISESHKRDDSEYTASGRPKIGKIGIGFIAANELCEEMEIYSTTRGSTELLHVTIDFEMMRLPPEQRRRGGESAYAKGDYYGEVLQTAQEDHYTKIFLKRVRGEARNILVGAGSPTSPIRESSLYGLKAETVTARLASLNSWSSLDGYSQTMLGVALNVPVPYAPAWIPDEHRPSLAEFEEQAKALAFQVEYDGTPLLKPIALRGGDESESIVRIVELDGDHVGAQGWIYAQRGVLRPEDLNGVLIRIRNAAVGEYSKNFLDFPHAEGTLFQRWISAEIYADDRLEDALNIDRRTLRDTHPAYVELRKWFHKELSDFIREVRRELYVKPSEQRQKERNTAEVTRIKAAASRVKDTLGADVARKIEDAFPVTPPAAPADSGTTRARRSTKAAAHSVNRKYSVSEVYEIVLEVANETLSKEAAQKFIEELTKRLRG</sequence>
<gene>
    <name evidence="2" type="ORF">SAMN05421811_103463</name>
</gene>
<evidence type="ECO:0000313" key="3">
    <source>
        <dbReference type="Proteomes" id="UP000199361"/>
    </source>
</evidence>
<accession>A0A1I0FJM1</accession>
<name>A0A1I0FJM1_9ACTN</name>
<dbReference type="STRING" id="568860.SAMN05421811_103463"/>
<dbReference type="Proteomes" id="UP000199361">
    <property type="component" value="Unassembled WGS sequence"/>
</dbReference>
<proteinExistence type="predicted"/>
<keyword evidence="2" id="KW-0418">Kinase</keyword>
<organism evidence="2 3">
    <name type="scientific">Nonomuraea wenchangensis</name>
    <dbReference type="NCBI Taxonomy" id="568860"/>
    <lineage>
        <taxon>Bacteria</taxon>
        <taxon>Bacillati</taxon>
        <taxon>Actinomycetota</taxon>
        <taxon>Actinomycetes</taxon>
        <taxon>Streptosporangiales</taxon>
        <taxon>Streptosporangiaceae</taxon>
        <taxon>Nonomuraea</taxon>
    </lineage>
</organism>
<evidence type="ECO:0000256" key="1">
    <source>
        <dbReference type="SAM" id="MobiDB-lite"/>
    </source>
</evidence>
<keyword evidence="2" id="KW-0808">Transferase</keyword>
<dbReference type="EMBL" id="FOHX01000003">
    <property type="protein sequence ID" value="SET57442.1"/>
    <property type="molecule type" value="Genomic_DNA"/>
</dbReference>
<protein>
    <submittedName>
        <fullName evidence="2">Histidine kinase-, DNA gyrase B-, and HSP90-like ATPase</fullName>
    </submittedName>
</protein>
<dbReference type="SUPFAM" id="SSF55874">
    <property type="entry name" value="ATPase domain of HSP90 chaperone/DNA topoisomerase II/histidine kinase"/>
    <property type="match status" value="1"/>
</dbReference>
<dbReference type="RefSeq" id="WP_091079917.1">
    <property type="nucleotide sequence ID" value="NZ_FOHX01000003.1"/>
</dbReference>